<dbReference type="EMBL" id="BMPQ01000027">
    <property type="protein sequence ID" value="GGL01282.1"/>
    <property type="molecule type" value="Genomic_DNA"/>
</dbReference>
<dbReference type="AlphaFoldDB" id="A0A917RDY7"/>
<evidence type="ECO:0000313" key="1">
    <source>
        <dbReference type="EMBL" id="GGL01282.1"/>
    </source>
</evidence>
<protein>
    <recommendedName>
        <fullName evidence="3">Transposase</fullName>
    </recommendedName>
</protein>
<name>A0A917RDY7_9ACTN</name>
<evidence type="ECO:0008006" key="3">
    <source>
        <dbReference type="Google" id="ProtNLM"/>
    </source>
</evidence>
<organism evidence="1 2">
    <name type="scientific">Streptomyces flaveus</name>
    <dbReference type="NCBI Taxonomy" id="66370"/>
    <lineage>
        <taxon>Bacteria</taxon>
        <taxon>Bacillati</taxon>
        <taxon>Actinomycetota</taxon>
        <taxon>Actinomycetes</taxon>
        <taxon>Kitasatosporales</taxon>
        <taxon>Streptomycetaceae</taxon>
        <taxon>Streptomyces</taxon>
        <taxon>Streptomyces aurantiacus group</taxon>
    </lineage>
</organism>
<sequence length="74" mass="8096">MKLGEWPGRRLCAKLWLHGLRTALLGQLIPAVLPQAPRVLGVDEFACGEDVPPTPRSRTHGGRSWQAGIMGVRL</sequence>
<evidence type="ECO:0000313" key="2">
    <source>
        <dbReference type="Proteomes" id="UP000637788"/>
    </source>
</evidence>
<dbReference type="Proteomes" id="UP000637788">
    <property type="component" value="Unassembled WGS sequence"/>
</dbReference>
<comment type="caution">
    <text evidence="1">The sequence shown here is derived from an EMBL/GenBank/DDBJ whole genome shotgun (WGS) entry which is preliminary data.</text>
</comment>
<gene>
    <name evidence="1" type="ORF">GCM10010094_72560</name>
</gene>
<accession>A0A917RDY7</accession>
<reference evidence="1" key="1">
    <citation type="journal article" date="2014" name="Int. J. Syst. Evol. Microbiol.">
        <title>Complete genome sequence of Corynebacterium casei LMG S-19264T (=DSM 44701T), isolated from a smear-ripened cheese.</title>
        <authorList>
            <consortium name="US DOE Joint Genome Institute (JGI-PGF)"/>
            <person name="Walter F."/>
            <person name="Albersmeier A."/>
            <person name="Kalinowski J."/>
            <person name="Ruckert C."/>
        </authorList>
    </citation>
    <scope>NUCLEOTIDE SEQUENCE</scope>
    <source>
        <strain evidence="1">JCM 3035</strain>
    </source>
</reference>
<proteinExistence type="predicted"/>
<reference evidence="1" key="2">
    <citation type="submission" date="2020-09" db="EMBL/GenBank/DDBJ databases">
        <authorList>
            <person name="Sun Q."/>
            <person name="Ohkuma M."/>
        </authorList>
    </citation>
    <scope>NUCLEOTIDE SEQUENCE</scope>
    <source>
        <strain evidence="1">JCM 3035</strain>
    </source>
</reference>
<keyword evidence="2" id="KW-1185">Reference proteome</keyword>